<organism evidence="3 4">
    <name type="scientific">Hymenobacter mucosus</name>
    <dbReference type="NCBI Taxonomy" id="1411120"/>
    <lineage>
        <taxon>Bacteria</taxon>
        <taxon>Pseudomonadati</taxon>
        <taxon>Bacteroidota</taxon>
        <taxon>Cytophagia</taxon>
        <taxon>Cytophagales</taxon>
        <taxon>Hymenobacteraceae</taxon>
        <taxon>Hymenobacter</taxon>
    </lineage>
</organism>
<keyword evidence="4" id="KW-1185">Reference proteome</keyword>
<proteinExistence type="predicted"/>
<dbReference type="Proteomes" id="UP000198310">
    <property type="component" value="Unassembled WGS sequence"/>
</dbReference>
<protein>
    <recommendedName>
        <fullName evidence="5">Short chain amide porin</fullName>
    </recommendedName>
</protein>
<evidence type="ECO:0008006" key="5">
    <source>
        <dbReference type="Google" id="ProtNLM"/>
    </source>
</evidence>
<evidence type="ECO:0000256" key="2">
    <source>
        <dbReference type="SAM" id="SignalP"/>
    </source>
</evidence>
<sequence>MGAALPLLNSHFSALFPMNNLLRCVLAAGTLLTVAGAQAQVVVPPTTGRAPDPAPTNLPQAKPAPTKSAPYAGGMKINISADGSKYVRIMTAHQLWVRYNENNTGTVSATEEATPDQVDFGLRRSRVLLVSQLNPRFLVVTQLGINGQSTISGGAPGEPTGPGKKPQFYLHDALVEYKVNKYLSVGGGLHYYNGISRQTSFAAFSLIALDVPGTQSPVIDAIDQTGRGLGMYARGRVGNFDYRLAVNDAFRNNVSSTPATLATNVAQFNPRSRGKVLQGYFDWEFLDKELNLVPFAVGNYLGARRVFNLGTGFLYYANGMYARPQQAPTPLPTTTAGAWAIPYAKHDLSVLSADLFYDTPVDTAARNQTAFTVYAAAYKYNMGPNYVRYGGTLNPGSGSGALRGNSVPVVGTGTAQTIQTGFLLPRRLLGPKVRLQPYASYIHGRYEGLRREDGDIQDVHILDGGVNVLLDGHQAKVTLNYRARPDFNNVENIDYRPEVTMQLQVIL</sequence>
<feature type="region of interest" description="Disordered" evidence="1">
    <location>
        <begin position="45"/>
        <end position="69"/>
    </location>
</feature>
<feature type="chain" id="PRO_5012986323" description="Short chain amide porin" evidence="2">
    <location>
        <begin position="40"/>
        <end position="507"/>
    </location>
</feature>
<dbReference type="AlphaFoldDB" id="A0A238ZEK6"/>
<evidence type="ECO:0000313" key="4">
    <source>
        <dbReference type="Proteomes" id="UP000198310"/>
    </source>
</evidence>
<feature type="signal peptide" evidence="2">
    <location>
        <begin position="1"/>
        <end position="39"/>
    </location>
</feature>
<name>A0A238ZEK6_9BACT</name>
<keyword evidence="2" id="KW-0732">Signal</keyword>
<evidence type="ECO:0000313" key="3">
    <source>
        <dbReference type="EMBL" id="SNR81569.1"/>
    </source>
</evidence>
<dbReference type="EMBL" id="FZNS01000007">
    <property type="protein sequence ID" value="SNR81569.1"/>
    <property type="molecule type" value="Genomic_DNA"/>
</dbReference>
<gene>
    <name evidence="3" type="ORF">SAMN06269173_107146</name>
</gene>
<reference evidence="4" key="1">
    <citation type="submission" date="2017-06" db="EMBL/GenBank/DDBJ databases">
        <authorList>
            <person name="Varghese N."/>
            <person name="Submissions S."/>
        </authorList>
    </citation>
    <scope>NUCLEOTIDE SEQUENCE [LARGE SCALE GENOMIC DNA]</scope>
    <source>
        <strain evidence="4">DSM 28041</strain>
    </source>
</reference>
<accession>A0A238ZEK6</accession>
<evidence type="ECO:0000256" key="1">
    <source>
        <dbReference type="SAM" id="MobiDB-lite"/>
    </source>
</evidence>